<keyword evidence="6 9" id="KW-0326">Glycosidase</keyword>
<dbReference type="InterPro" id="IPR006626">
    <property type="entry name" value="PbH1"/>
</dbReference>
<dbReference type="InterPro" id="IPR011050">
    <property type="entry name" value="Pectin_lyase_fold/virulence"/>
</dbReference>
<dbReference type="GO" id="GO:0004650">
    <property type="term" value="F:polygalacturonase activity"/>
    <property type="evidence" value="ECO:0007669"/>
    <property type="project" value="InterPro"/>
</dbReference>
<feature type="active site" evidence="8">
    <location>
        <position position="242"/>
    </location>
</feature>
<keyword evidence="10" id="KW-0732">Signal</keyword>
<evidence type="ECO:0000256" key="1">
    <source>
        <dbReference type="ARBA" id="ARBA00004191"/>
    </source>
</evidence>
<dbReference type="Proteomes" id="UP000000226">
    <property type="component" value="Chromosome 10"/>
</dbReference>
<evidence type="ECO:0000256" key="3">
    <source>
        <dbReference type="ARBA" id="ARBA00022512"/>
    </source>
</evidence>
<dbReference type="EMBL" id="CM002297">
    <property type="protein sequence ID" value="ESW06312.1"/>
    <property type="molecule type" value="Genomic_DNA"/>
</dbReference>
<reference evidence="12" key="1">
    <citation type="journal article" date="2014" name="Nat. Genet.">
        <title>A reference genome for common bean and genome-wide analysis of dual domestications.</title>
        <authorList>
            <person name="Schmutz J."/>
            <person name="McClean P.E."/>
            <person name="Mamidi S."/>
            <person name="Wu G.A."/>
            <person name="Cannon S.B."/>
            <person name="Grimwood J."/>
            <person name="Jenkins J."/>
            <person name="Shu S."/>
            <person name="Song Q."/>
            <person name="Chavarro C."/>
            <person name="Torres-Torres M."/>
            <person name="Geffroy V."/>
            <person name="Moghaddam S.M."/>
            <person name="Gao D."/>
            <person name="Abernathy B."/>
            <person name="Barry K."/>
            <person name="Blair M."/>
            <person name="Brick M.A."/>
            <person name="Chovatia M."/>
            <person name="Gepts P."/>
            <person name="Goodstein D.M."/>
            <person name="Gonzales M."/>
            <person name="Hellsten U."/>
            <person name="Hyten D.L."/>
            <person name="Jia G."/>
            <person name="Kelly J.D."/>
            <person name="Kudrna D."/>
            <person name="Lee R."/>
            <person name="Richard M.M."/>
            <person name="Miklas P.N."/>
            <person name="Osorno J.M."/>
            <person name="Rodrigues J."/>
            <person name="Thareau V."/>
            <person name="Urrea C.A."/>
            <person name="Wang M."/>
            <person name="Yu Y."/>
            <person name="Zhang M."/>
            <person name="Wing R.A."/>
            <person name="Cregan P.B."/>
            <person name="Rokhsar D.S."/>
            <person name="Jackson S.A."/>
        </authorList>
    </citation>
    <scope>NUCLEOTIDE SEQUENCE [LARGE SCALE GENOMIC DNA]</scope>
    <source>
        <strain evidence="12">cv. G19833</strain>
    </source>
</reference>
<gene>
    <name evidence="11" type="ORF">PHAVU_010G037200g</name>
</gene>
<dbReference type="GO" id="GO:0071555">
    <property type="term" value="P:cell wall organization"/>
    <property type="evidence" value="ECO:0007669"/>
    <property type="project" value="UniProtKB-KW"/>
</dbReference>
<organism evidence="11 12">
    <name type="scientific">Phaseolus vulgaris</name>
    <name type="common">Kidney bean</name>
    <name type="synonym">French bean</name>
    <dbReference type="NCBI Taxonomy" id="3885"/>
    <lineage>
        <taxon>Eukaryota</taxon>
        <taxon>Viridiplantae</taxon>
        <taxon>Streptophyta</taxon>
        <taxon>Embryophyta</taxon>
        <taxon>Tracheophyta</taxon>
        <taxon>Spermatophyta</taxon>
        <taxon>Magnoliopsida</taxon>
        <taxon>eudicotyledons</taxon>
        <taxon>Gunneridae</taxon>
        <taxon>Pentapetalae</taxon>
        <taxon>rosids</taxon>
        <taxon>fabids</taxon>
        <taxon>Fabales</taxon>
        <taxon>Fabaceae</taxon>
        <taxon>Papilionoideae</taxon>
        <taxon>50 kb inversion clade</taxon>
        <taxon>NPAAA clade</taxon>
        <taxon>indigoferoid/millettioid clade</taxon>
        <taxon>Phaseoleae</taxon>
        <taxon>Phaseolus</taxon>
    </lineage>
</organism>
<dbReference type="SUPFAM" id="SSF51126">
    <property type="entry name" value="Pectin lyase-like"/>
    <property type="match status" value="1"/>
</dbReference>
<keyword evidence="7" id="KW-0961">Cell wall biogenesis/degradation</keyword>
<sequence>MQRLITWILILCFVSPLCFCESLMRSTNTNSVIDNGATGDGKTDDSQAFLSAWQKTCSAKGASTLVIPSKVVFLLKKKIIFKGPCQATNINIQLQGNITVATQSAWLGDKSTIISITNVNGLTIDGSGGSIDGSGSSWWSCKTCPRPSVLSFNACNNLSVANLTIRNSPQAHITINGCVGATFSRITIVSPGDSPNTDGIDISSSKNILIKESNIATGDDCIAIIGDSSFINVTRISCGPGHGISIGSLGRDQVHDMVEQVYVHNCSFTKTTNGARIKTFQGGQGSARNITYEGITLTQVFNPIIINQNYMELMSEGGGVQVSGVTFRGFKGTSADDKAITLACGSQGCFNIVLDQVSITSSLPGKPTSCSCMNAHGTATSTVPNCASLLK</sequence>
<evidence type="ECO:0000256" key="2">
    <source>
        <dbReference type="ARBA" id="ARBA00008834"/>
    </source>
</evidence>
<keyword evidence="4" id="KW-0964">Secreted</keyword>
<dbReference type="eggNOG" id="ENOG502QST2">
    <property type="taxonomic scope" value="Eukaryota"/>
</dbReference>
<evidence type="ECO:0000256" key="8">
    <source>
        <dbReference type="PROSITE-ProRule" id="PRU10052"/>
    </source>
</evidence>
<dbReference type="InterPro" id="IPR012334">
    <property type="entry name" value="Pectin_lyas_fold"/>
</dbReference>
<dbReference type="GO" id="GO:0005975">
    <property type="term" value="P:carbohydrate metabolic process"/>
    <property type="evidence" value="ECO:0007669"/>
    <property type="project" value="InterPro"/>
</dbReference>
<dbReference type="InterPro" id="IPR000743">
    <property type="entry name" value="Glyco_hydro_28"/>
</dbReference>
<dbReference type="Gramene" id="ESW06312">
    <property type="protein sequence ID" value="ESW06312"/>
    <property type="gene ID" value="PHAVU_010G037200g"/>
</dbReference>
<accession>V7AL55</accession>
<dbReference type="AlphaFoldDB" id="V7AL55"/>
<evidence type="ECO:0000256" key="7">
    <source>
        <dbReference type="ARBA" id="ARBA00023316"/>
    </source>
</evidence>
<evidence type="ECO:0000256" key="5">
    <source>
        <dbReference type="ARBA" id="ARBA00022801"/>
    </source>
</evidence>
<proteinExistence type="inferred from homology"/>
<evidence type="ECO:0000313" key="12">
    <source>
        <dbReference type="Proteomes" id="UP000000226"/>
    </source>
</evidence>
<dbReference type="Pfam" id="PF00295">
    <property type="entry name" value="Glyco_hydro_28"/>
    <property type="match status" value="1"/>
</dbReference>
<dbReference type="SMR" id="V7AL55"/>
<comment type="subcellular location">
    <subcellularLocation>
        <location evidence="1">Secreted</location>
        <location evidence="1">Cell wall</location>
    </subcellularLocation>
</comment>
<evidence type="ECO:0000256" key="6">
    <source>
        <dbReference type="ARBA" id="ARBA00023295"/>
    </source>
</evidence>
<comment type="similarity">
    <text evidence="2 9">Belongs to the glycosyl hydrolase 28 family.</text>
</comment>
<name>V7AL55_PHAVU</name>
<dbReference type="Gene3D" id="2.160.20.10">
    <property type="entry name" value="Single-stranded right-handed beta-helix, Pectin lyase-like"/>
    <property type="match status" value="1"/>
</dbReference>
<keyword evidence="12" id="KW-1185">Reference proteome</keyword>
<protein>
    <recommendedName>
        <fullName evidence="13">Polygalacturonase</fullName>
    </recommendedName>
</protein>
<dbReference type="PROSITE" id="PS00502">
    <property type="entry name" value="POLYGALACTURONASE"/>
    <property type="match status" value="1"/>
</dbReference>
<feature type="signal peptide" evidence="10">
    <location>
        <begin position="1"/>
        <end position="20"/>
    </location>
</feature>
<feature type="chain" id="PRO_5004753859" description="Polygalacturonase" evidence="10">
    <location>
        <begin position="21"/>
        <end position="391"/>
    </location>
</feature>
<keyword evidence="5 9" id="KW-0378">Hydrolase</keyword>
<dbReference type="PANTHER" id="PTHR31375">
    <property type="match status" value="1"/>
</dbReference>
<dbReference type="OrthoDB" id="187139at2759"/>
<evidence type="ECO:0008006" key="13">
    <source>
        <dbReference type="Google" id="ProtNLM"/>
    </source>
</evidence>
<evidence type="ECO:0000313" key="11">
    <source>
        <dbReference type="EMBL" id="ESW06312.1"/>
    </source>
</evidence>
<keyword evidence="3" id="KW-0134">Cell wall</keyword>
<evidence type="ECO:0000256" key="4">
    <source>
        <dbReference type="ARBA" id="ARBA00022525"/>
    </source>
</evidence>
<evidence type="ECO:0000256" key="9">
    <source>
        <dbReference type="RuleBase" id="RU361169"/>
    </source>
</evidence>
<dbReference type="STRING" id="3885.V7AL55"/>
<evidence type="ECO:0000256" key="10">
    <source>
        <dbReference type="SAM" id="SignalP"/>
    </source>
</evidence>
<dbReference type="SMART" id="SM00710">
    <property type="entry name" value="PbH1"/>
    <property type="match status" value="6"/>
</dbReference>
<dbReference type="OMA" id="IHNCTQV"/>